<keyword evidence="3" id="KW-1185">Reference proteome</keyword>
<keyword evidence="1" id="KW-0472">Membrane</keyword>
<evidence type="ECO:0000256" key="1">
    <source>
        <dbReference type="SAM" id="Phobius"/>
    </source>
</evidence>
<gene>
    <name evidence="2" type="ORF">KI387_006895</name>
</gene>
<dbReference type="EMBL" id="JAHRHJ020000002">
    <property type="protein sequence ID" value="KAH9326717.1"/>
    <property type="molecule type" value="Genomic_DNA"/>
</dbReference>
<dbReference type="AlphaFoldDB" id="A0AA38GQW2"/>
<evidence type="ECO:0000313" key="2">
    <source>
        <dbReference type="EMBL" id="KAH9326717.1"/>
    </source>
</evidence>
<dbReference type="Proteomes" id="UP000824469">
    <property type="component" value="Unassembled WGS sequence"/>
</dbReference>
<proteinExistence type="predicted"/>
<sequence>ESRRGTNTISTLHDAFWLFLAAPLVSLVSGTCNVVALAAFGLSKLTNFLI</sequence>
<reference evidence="2 3" key="1">
    <citation type="journal article" date="2021" name="Nat. Plants">
        <title>The Taxus genome provides insights into paclitaxel biosynthesis.</title>
        <authorList>
            <person name="Xiong X."/>
            <person name="Gou J."/>
            <person name="Liao Q."/>
            <person name="Li Y."/>
            <person name="Zhou Q."/>
            <person name="Bi G."/>
            <person name="Li C."/>
            <person name="Du R."/>
            <person name="Wang X."/>
            <person name="Sun T."/>
            <person name="Guo L."/>
            <person name="Liang H."/>
            <person name="Lu P."/>
            <person name="Wu Y."/>
            <person name="Zhang Z."/>
            <person name="Ro D.K."/>
            <person name="Shang Y."/>
            <person name="Huang S."/>
            <person name="Yan J."/>
        </authorList>
    </citation>
    <scope>NUCLEOTIDE SEQUENCE [LARGE SCALE GENOMIC DNA]</scope>
    <source>
        <strain evidence="2">Ta-2019</strain>
    </source>
</reference>
<protein>
    <submittedName>
        <fullName evidence="2">Uncharacterized protein</fullName>
    </submittedName>
</protein>
<feature type="transmembrane region" description="Helical" evidence="1">
    <location>
        <begin position="15"/>
        <end position="42"/>
    </location>
</feature>
<feature type="non-terminal residue" evidence="2">
    <location>
        <position position="50"/>
    </location>
</feature>
<keyword evidence="1" id="KW-0812">Transmembrane</keyword>
<accession>A0AA38GQW2</accession>
<feature type="non-terminal residue" evidence="2">
    <location>
        <position position="1"/>
    </location>
</feature>
<organism evidence="2 3">
    <name type="scientific">Taxus chinensis</name>
    <name type="common">Chinese yew</name>
    <name type="synonym">Taxus wallichiana var. chinensis</name>
    <dbReference type="NCBI Taxonomy" id="29808"/>
    <lineage>
        <taxon>Eukaryota</taxon>
        <taxon>Viridiplantae</taxon>
        <taxon>Streptophyta</taxon>
        <taxon>Embryophyta</taxon>
        <taxon>Tracheophyta</taxon>
        <taxon>Spermatophyta</taxon>
        <taxon>Pinopsida</taxon>
        <taxon>Pinidae</taxon>
        <taxon>Conifers II</taxon>
        <taxon>Cupressales</taxon>
        <taxon>Taxaceae</taxon>
        <taxon>Taxus</taxon>
    </lineage>
</organism>
<evidence type="ECO:0000313" key="3">
    <source>
        <dbReference type="Proteomes" id="UP000824469"/>
    </source>
</evidence>
<name>A0AA38GQW2_TAXCH</name>
<keyword evidence="1" id="KW-1133">Transmembrane helix</keyword>
<comment type="caution">
    <text evidence="2">The sequence shown here is derived from an EMBL/GenBank/DDBJ whole genome shotgun (WGS) entry which is preliminary data.</text>
</comment>